<evidence type="ECO:0000313" key="1">
    <source>
        <dbReference type="EMBL" id="TFZ05965.1"/>
    </source>
</evidence>
<keyword evidence="2" id="KW-1185">Reference proteome</keyword>
<dbReference type="EMBL" id="SMLM01000001">
    <property type="protein sequence ID" value="TFZ05965.1"/>
    <property type="molecule type" value="Genomic_DNA"/>
</dbReference>
<comment type="caution">
    <text evidence="1">The sequence shown here is derived from an EMBL/GenBank/DDBJ whole genome shotgun (WGS) entry which is preliminary data.</text>
</comment>
<organism evidence="1 2">
    <name type="scientific">Ramlibacter henchirensis</name>
    <dbReference type="NCBI Taxonomy" id="204072"/>
    <lineage>
        <taxon>Bacteria</taxon>
        <taxon>Pseudomonadati</taxon>
        <taxon>Pseudomonadota</taxon>
        <taxon>Betaproteobacteria</taxon>
        <taxon>Burkholderiales</taxon>
        <taxon>Comamonadaceae</taxon>
        <taxon>Ramlibacter</taxon>
    </lineage>
</organism>
<gene>
    <name evidence="1" type="ORF">EZ313_04755</name>
</gene>
<accession>A0A4Z0C7A1</accession>
<dbReference type="AlphaFoldDB" id="A0A4Z0C7A1"/>
<sequence length="71" mass="7775">MVLQSHTPYPQARSYVLRLHRDCDPAEGRLHGRIEHLVSGSGVEFSSAQDLVDWLRSHAAAGTSSCPRSSS</sequence>
<name>A0A4Z0C7A1_9BURK</name>
<dbReference type="Proteomes" id="UP000298180">
    <property type="component" value="Unassembled WGS sequence"/>
</dbReference>
<proteinExistence type="predicted"/>
<reference evidence="1 2" key="1">
    <citation type="submission" date="2019-03" db="EMBL/GenBank/DDBJ databases">
        <title>Ramlibacter henchirensis DSM 14656, whole genome shotgun sequence.</title>
        <authorList>
            <person name="Zhang X."/>
            <person name="Feng G."/>
            <person name="Zhu H."/>
        </authorList>
    </citation>
    <scope>NUCLEOTIDE SEQUENCE [LARGE SCALE GENOMIC DNA]</scope>
    <source>
        <strain evidence="1 2">DSM 14656</strain>
    </source>
</reference>
<protein>
    <submittedName>
        <fullName evidence="1">Uncharacterized protein</fullName>
    </submittedName>
</protein>
<dbReference type="OrthoDB" id="8912658at2"/>
<dbReference type="RefSeq" id="WP_135262051.1">
    <property type="nucleotide sequence ID" value="NZ_SMLM01000001.1"/>
</dbReference>
<evidence type="ECO:0000313" key="2">
    <source>
        <dbReference type="Proteomes" id="UP000298180"/>
    </source>
</evidence>